<evidence type="ECO:0000256" key="5">
    <source>
        <dbReference type="ARBA" id="ARBA00022691"/>
    </source>
</evidence>
<feature type="domain" description="CheR-type methyltransferase" evidence="6">
    <location>
        <begin position="27"/>
        <end position="280"/>
    </location>
</feature>
<dbReference type="Pfam" id="PF03705">
    <property type="entry name" value="CheR_N"/>
    <property type="match status" value="1"/>
</dbReference>
<dbReference type="PANTHER" id="PTHR24422">
    <property type="entry name" value="CHEMOTAXIS PROTEIN METHYLTRANSFERASE"/>
    <property type="match status" value="1"/>
</dbReference>
<dbReference type="Gene3D" id="1.10.155.10">
    <property type="entry name" value="Chemotaxis receptor methyltransferase CheR, N-terminal domain"/>
    <property type="match status" value="1"/>
</dbReference>
<dbReference type="EMBL" id="QGGW01000004">
    <property type="protein sequence ID" value="PWK60387.1"/>
    <property type="molecule type" value="Genomic_DNA"/>
</dbReference>
<dbReference type="AlphaFoldDB" id="A0A316GJE9"/>
<dbReference type="InterPro" id="IPR050903">
    <property type="entry name" value="Bact_Chemotaxis_MeTrfase"/>
</dbReference>
<dbReference type="PRINTS" id="PR00996">
    <property type="entry name" value="CHERMTFRASE"/>
</dbReference>
<dbReference type="PROSITE" id="PS50123">
    <property type="entry name" value="CHER"/>
    <property type="match status" value="1"/>
</dbReference>
<keyword evidence="4 7" id="KW-0808">Transferase</keyword>
<evidence type="ECO:0000313" key="7">
    <source>
        <dbReference type="EMBL" id="PWK60387.1"/>
    </source>
</evidence>
<gene>
    <name evidence="7" type="ORF">C7455_10423</name>
</gene>
<reference evidence="7 8" key="1">
    <citation type="submission" date="2018-05" db="EMBL/GenBank/DDBJ databases">
        <title>Genomic Encyclopedia of Type Strains, Phase IV (KMG-IV): sequencing the most valuable type-strain genomes for metagenomic binning, comparative biology and taxonomic classification.</title>
        <authorList>
            <person name="Goeker M."/>
        </authorList>
    </citation>
    <scope>NUCLEOTIDE SEQUENCE [LARGE SCALE GENOMIC DNA]</scope>
    <source>
        <strain evidence="7 8">DSM 16097</strain>
    </source>
</reference>
<dbReference type="GO" id="GO:0008983">
    <property type="term" value="F:protein-glutamate O-methyltransferase activity"/>
    <property type="evidence" value="ECO:0007669"/>
    <property type="project" value="UniProtKB-EC"/>
</dbReference>
<dbReference type="Proteomes" id="UP000245708">
    <property type="component" value="Unassembled WGS sequence"/>
</dbReference>
<evidence type="ECO:0000256" key="2">
    <source>
        <dbReference type="ARBA" id="ARBA00012534"/>
    </source>
</evidence>
<dbReference type="InterPro" id="IPR000780">
    <property type="entry name" value="CheR_MeTrfase"/>
</dbReference>
<sequence>MILEPFLPISPDPVREARALEEVRGWLSARCGMSYPEHKDALLQQRLSRVMRSFALDSIDTLARAMFTEARTDVQLAVMHAASTNHTYFFREPEVLQGFVDTVLPEIAQQRPMRIWSAAASTGDEAYTIAILIAERLGMEALERVQILGTDISAPVVERAELGVFPARQFTQTSPALLQRYFTPTGIDQYQVRDPLRAACTFRRMNLKARSYPFTKPFHAVFCRNILYYFDRADQLATLEAIHDATEPGGWLITSVTESIRDLGSRWQPVATGIYRKVLS</sequence>
<organism evidence="7 8">
    <name type="scientific">Roseicyclus mahoneyensis</name>
    <dbReference type="NCBI Taxonomy" id="164332"/>
    <lineage>
        <taxon>Bacteria</taxon>
        <taxon>Pseudomonadati</taxon>
        <taxon>Pseudomonadota</taxon>
        <taxon>Alphaproteobacteria</taxon>
        <taxon>Rhodobacterales</taxon>
        <taxon>Roseobacteraceae</taxon>
        <taxon>Roseicyclus</taxon>
    </lineage>
</organism>
<accession>A0A316GJE9</accession>
<keyword evidence="3 7" id="KW-0489">Methyltransferase</keyword>
<dbReference type="InterPro" id="IPR022642">
    <property type="entry name" value="CheR_C"/>
</dbReference>
<dbReference type="InterPro" id="IPR029063">
    <property type="entry name" value="SAM-dependent_MTases_sf"/>
</dbReference>
<comment type="catalytic activity">
    <reaction evidence="1">
        <text>L-glutamyl-[protein] + S-adenosyl-L-methionine = [protein]-L-glutamate 5-O-methyl ester + S-adenosyl-L-homocysteine</text>
        <dbReference type="Rhea" id="RHEA:24452"/>
        <dbReference type="Rhea" id="RHEA-COMP:10208"/>
        <dbReference type="Rhea" id="RHEA-COMP:10311"/>
        <dbReference type="ChEBI" id="CHEBI:29973"/>
        <dbReference type="ChEBI" id="CHEBI:57856"/>
        <dbReference type="ChEBI" id="CHEBI:59789"/>
        <dbReference type="ChEBI" id="CHEBI:82795"/>
        <dbReference type="EC" id="2.1.1.80"/>
    </reaction>
</comment>
<keyword evidence="8" id="KW-1185">Reference proteome</keyword>
<dbReference type="GO" id="GO:0032259">
    <property type="term" value="P:methylation"/>
    <property type="evidence" value="ECO:0007669"/>
    <property type="project" value="UniProtKB-KW"/>
</dbReference>
<evidence type="ECO:0000259" key="6">
    <source>
        <dbReference type="PROSITE" id="PS50123"/>
    </source>
</evidence>
<dbReference type="SUPFAM" id="SSF53335">
    <property type="entry name" value="S-adenosyl-L-methionine-dependent methyltransferases"/>
    <property type="match status" value="1"/>
</dbReference>
<comment type="caution">
    <text evidence="7">The sequence shown here is derived from an EMBL/GenBank/DDBJ whole genome shotgun (WGS) entry which is preliminary data.</text>
</comment>
<dbReference type="InterPro" id="IPR022641">
    <property type="entry name" value="CheR_N"/>
</dbReference>
<dbReference type="InterPro" id="IPR036804">
    <property type="entry name" value="CheR_N_sf"/>
</dbReference>
<proteinExistence type="predicted"/>
<dbReference type="SUPFAM" id="SSF47757">
    <property type="entry name" value="Chemotaxis receptor methyltransferase CheR, N-terminal domain"/>
    <property type="match status" value="1"/>
</dbReference>
<evidence type="ECO:0000256" key="4">
    <source>
        <dbReference type="ARBA" id="ARBA00022679"/>
    </source>
</evidence>
<evidence type="ECO:0000313" key="8">
    <source>
        <dbReference type="Proteomes" id="UP000245708"/>
    </source>
</evidence>
<evidence type="ECO:0000256" key="1">
    <source>
        <dbReference type="ARBA" id="ARBA00001541"/>
    </source>
</evidence>
<dbReference type="SMART" id="SM00138">
    <property type="entry name" value="MeTrc"/>
    <property type="match status" value="1"/>
</dbReference>
<dbReference type="OrthoDB" id="9816309at2"/>
<dbReference type="Pfam" id="PF01739">
    <property type="entry name" value="CheR"/>
    <property type="match status" value="1"/>
</dbReference>
<evidence type="ECO:0000256" key="3">
    <source>
        <dbReference type="ARBA" id="ARBA00022603"/>
    </source>
</evidence>
<keyword evidence="5" id="KW-0949">S-adenosyl-L-methionine</keyword>
<dbReference type="EC" id="2.1.1.80" evidence="2"/>
<dbReference type="RefSeq" id="WP_109667618.1">
    <property type="nucleotide sequence ID" value="NZ_QGGW01000004.1"/>
</dbReference>
<dbReference type="PANTHER" id="PTHR24422:SF10">
    <property type="entry name" value="CHEMOTAXIS PROTEIN METHYLTRANSFERASE 2"/>
    <property type="match status" value="1"/>
</dbReference>
<dbReference type="Gene3D" id="3.40.50.150">
    <property type="entry name" value="Vaccinia Virus protein VP39"/>
    <property type="match status" value="1"/>
</dbReference>
<protein>
    <recommendedName>
        <fullName evidence="2">protein-glutamate O-methyltransferase</fullName>
        <ecNumber evidence="2">2.1.1.80</ecNumber>
    </recommendedName>
</protein>
<name>A0A316GJE9_9RHOB</name>